<organism evidence="1 2">
    <name type="scientific">Stephania cephalantha</name>
    <dbReference type="NCBI Taxonomy" id="152367"/>
    <lineage>
        <taxon>Eukaryota</taxon>
        <taxon>Viridiplantae</taxon>
        <taxon>Streptophyta</taxon>
        <taxon>Embryophyta</taxon>
        <taxon>Tracheophyta</taxon>
        <taxon>Spermatophyta</taxon>
        <taxon>Magnoliopsida</taxon>
        <taxon>Ranunculales</taxon>
        <taxon>Menispermaceae</taxon>
        <taxon>Menispermoideae</taxon>
        <taxon>Cissampelideae</taxon>
        <taxon>Stephania</taxon>
    </lineage>
</organism>
<sequence length="91" mass="10475">MMEEDLSKNLRWLAKGPRDQALSNKGSFINGYRFHIQDIERTRQNSGVSIEATIPTQTNGEATYYGVLKEILLLDYNIRQILVFKCNDLLP</sequence>
<evidence type="ECO:0000313" key="2">
    <source>
        <dbReference type="Proteomes" id="UP001419268"/>
    </source>
</evidence>
<dbReference type="EMBL" id="JBBNAG010000005">
    <property type="protein sequence ID" value="KAK9132899.1"/>
    <property type="molecule type" value="Genomic_DNA"/>
</dbReference>
<dbReference type="Proteomes" id="UP001419268">
    <property type="component" value="Unassembled WGS sequence"/>
</dbReference>
<keyword evidence="2" id="KW-1185">Reference proteome</keyword>
<accession>A0AAP0JF40</accession>
<reference evidence="1 2" key="1">
    <citation type="submission" date="2024-01" db="EMBL/GenBank/DDBJ databases">
        <title>Genome assemblies of Stephania.</title>
        <authorList>
            <person name="Yang L."/>
        </authorList>
    </citation>
    <scope>NUCLEOTIDE SEQUENCE [LARGE SCALE GENOMIC DNA]</scope>
    <source>
        <strain evidence="1">JXDWG</strain>
        <tissue evidence="1">Leaf</tissue>
    </source>
</reference>
<comment type="caution">
    <text evidence="1">The sequence shown here is derived from an EMBL/GenBank/DDBJ whole genome shotgun (WGS) entry which is preliminary data.</text>
</comment>
<proteinExistence type="predicted"/>
<protein>
    <submittedName>
        <fullName evidence="1">Uncharacterized protein</fullName>
    </submittedName>
</protein>
<evidence type="ECO:0000313" key="1">
    <source>
        <dbReference type="EMBL" id="KAK9132899.1"/>
    </source>
</evidence>
<dbReference type="PANTHER" id="PTHR48258:SF3">
    <property type="entry name" value="FK506-BINDING PROTEIN 4-LIKE ISOFORM X1"/>
    <property type="match status" value="1"/>
</dbReference>
<gene>
    <name evidence="1" type="ORF">Scep_012427</name>
</gene>
<dbReference type="AlphaFoldDB" id="A0AAP0JF40"/>
<name>A0AAP0JF40_9MAGN</name>
<dbReference type="PANTHER" id="PTHR48258">
    <property type="entry name" value="DUF4218 DOMAIN-CONTAINING PROTEIN-RELATED"/>
    <property type="match status" value="1"/>
</dbReference>